<reference evidence="2 3" key="1">
    <citation type="submission" date="2019-07" db="EMBL/GenBank/DDBJ databases">
        <title>Genomics analysis of Aphanomyces spp. identifies a new class of oomycete effector associated with host adaptation.</title>
        <authorList>
            <person name="Gaulin E."/>
        </authorList>
    </citation>
    <scope>NUCLEOTIDE SEQUENCE [LARGE SCALE GENOMIC DNA]</scope>
    <source>
        <strain evidence="2 3">ATCC 201684</strain>
    </source>
</reference>
<sequence>MDYSFPQSTDEDANYLEQEEITLCLGLDKRSESGKRPDELDTAFENHEGDNQPVETPTAQKCATLLTRIREKIIARLASGDDTTSFNDKDYLQPDEDALDNGNDDTTSLEDSSMRKLERPDYQNMLNSRPLDFDPLTLLPPPSQDRIEILASTPPPPLPTFAMPFMCLPMKALPKCVLPSVPHPAVKKYNHRSIYNCVRCGQMKKCHVCPFPENVRSVGTSMSVSTTPRDNVSRYYKCGRVLVCKK</sequence>
<accession>A0A6G0WJA9</accession>
<comment type="caution">
    <text evidence="2">The sequence shown here is derived from an EMBL/GenBank/DDBJ whole genome shotgun (WGS) entry which is preliminary data.</text>
</comment>
<dbReference type="AlphaFoldDB" id="A0A6G0WJA9"/>
<feature type="compositionally biased region" description="Acidic residues" evidence="1">
    <location>
        <begin position="93"/>
        <end position="103"/>
    </location>
</feature>
<proteinExistence type="predicted"/>
<evidence type="ECO:0000256" key="1">
    <source>
        <dbReference type="SAM" id="MobiDB-lite"/>
    </source>
</evidence>
<feature type="compositionally biased region" description="Basic and acidic residues" evidence="1">
    <location>
        <begin position="27"/>
        <end position="50"/>
    </location>
</feature>
<name>A0A6G0WJA9_9STRA</name>
<evidence type="ECO:0000313" key="3">
    <source>
        <dbReference type="Proteomes" id="UP000481153"/>
    </source>
</evidence>
<dbReference type="VEuPathDB" id="FungiDB:AeMF1_011076"/>
<dbReference type="EMBL" id="VJMJ01000198">
    <property type="protein sequence ID" value="KAF0727322.1"/>
    <property type="molecule type" value="Genomic_DNA"/>
</dbReference>
<organism evidence="2 3">
    <name type="scientific">Aphanomyces euteiches</name>
    <dbReference type="NCBI Taxonomy" id="100861"/>
    <lineage>
        <taxon>Eukaryota</taxon>
        <taxon>Sar</taxon>
        <taxon>Stramenopiles</taxon>
        <taxon>Oomycota</taxon>
        <taxon>Saprolegniomycetes</taxon>
        <taxon>Saprolegniales</taxon>
        <taxon>Verrucalvaceae</taxon>
        <taxon>Aphanomyces</taxon>
    </lineage>
</organism>
<protein>
    <submittedName>
        <fullName evidence="2">Uncharacterized protein</fullName>
    </submittedName>
</protein>
<gene>
    <name evidence="2" type="ORF">Ae201684_014582</name>
</gene>
<evidence type="ECO:0000313" key="2">
    <source>
        <dbReference type="EMBL" id="KAF0727322.1"/>
    </source>
</evidence>
<feature type="region of interest" description="Disordered" evidence="1">
    <location>
        <begin position="27"/>
        <end position="58"/>
    </location>
</feature>
<feature type="region of interest" description="Disordered" evidence="1">
    <location>
        <begin position="84"/>
        <end position="119"/>
    </location>
</feature>
<dbReference type="Proteomes" id="UP000481153">
    <property type="component" value="Unassembled WGS sequence"/>
</dbReference>
<keyword evidence="3" id="KW-1185">Reference proteome</keyword>